<evidence type="ECO:0000313" key="2">
    <source>
        <dbReference type="EMBL" id="QHU19609.1"/>
    </source>
</evidence>
<feature type="coiled-coil region" evidence="1">
    <location>
        <begin position="94"/>
        <end position="135"/>
    </location>
</feature>
<sequence>MATNSDLSMIVKINLYTLKYDEKNEGLRDKTYSELIKEHGHGKIKCSCMNRIYDISSQFVKSHFESQKHKKWLAESQKDYIAQFGHCCSQQDIINLLNKELRELKCNITHLTNKNKALAQENIKLEAVNRRLHEEIKVSKELSSEGEDEGEIFMECNL</sequence>
<accession>A0A6C0KPQ9</accession>
<keyword evidence="1" id="KW-0175">Coiled coil</keyword>
<protein>
    <submittedName>
        <fullName evidence="2">Uncharacterized protein</fullName>
    </submittedName>
</protein>
<proteinExistence type="predicted"/>
<reference evidence="2" key="1">
    <citation type="journal article" date="2020" name="Nature">
        <title>Giant virus diversity and host interactions through global metagenomics.</title>
        <authorList>
            <person name="Schulz F."/>
            <person name="Roux S."/>
            <person name="Paez-Espino D."/>
            <person name="Jungbluth S."/>
            <person name="Walsh D.A."/>
            <person name="Denef V.J."/>
            <person name="McMahon K.D."/>
            <person name="Konstantinidis K.T."/>
            <person name="Eloe-Fadrosh E.A."/>
            <person name="Kyrpides N.C."/>
            <person name="Woyke T."/>
        </authorList>
    </citation>
    <scope>NUCLEOTIDE SEQUENCE</scope>
    <source>
        <strain evidence="2">GVMAG-S-3300013014-113</strain>
    </source>
</reference>
<evidence type="ECO:0000256" key="1">
    <source>
        <dbReference type="SAM" id="Coils"/>
    </source>
</evidence>
<name>A0A6C0KPQ9_9ZZZZ</name>
<dbReference type="EMBL" id="MN740953">
    <property type="protein sequence ID" value="QHU19609.1"/>
    <property type="molecule type" value="Genomic_DNA"/>
</dbReference>
<organism evidence="2">
    <name type="scientific">viral metagenome</name>
    <dbReference type="NCBI Taxonomy" id="1070528"/>
    <lineage>
        <taxon>unclassified sequences</taxon>
        <taxon>metagenomes</taxon>
        <taxon>organismal metagenomes</taxon>
    </lineage>
</organism>
<dbReference type="AlphaFoldDB" id="A0A6C0KPQ9"/>